<gene>
    <name evidence="2" type="ORF">CDEST_10744</name>
</gene>
<dbReference type="EMBL" id="CP137311">
    <property type="protein sequence ID" value="WQF85730.1"/>
    <property type="molecule type" value="Genomic_DNA"/>
</dbReference>
<reference evidence="3" key="1">
    <citation type="journal article" date="2023" name="bioRxiv">
        <title>Complete genome of the Medicago anthracnose fungus, Colletotrichum destructivum, reveals a mini-chromosome-like region within a core chromosome.</title>
        <authorList>
            <person name="Lapalu N."/>
            <person name="Simon A."/>
            <person name="Lu A."/>
            <person name="Plaumann P.-L."/>
            <person name="Amselem J."/>
            <person name="Pigne S."/>
            <person name="Auger A."/>
            <person name="Koch C."/>
            <person name="Dallery J.-F."/>
            <person name="O'Connell R.J."/>
        </authorList>
    </citation>
    <scope>NUCLEOTIDE SEQUENCE [LARGE SCALE GENOMIC DNA]</scope>
    <source>
        <strain evidence="3">CBS 520.97</strain>
    </source>
</reference>
<dbReference type="Proteomes" id="UP001322277">
    <property type="component" value="Chromosome 7"/>
</dbReference>
<dbReference type="GeneID" id="87947244"/>
<evidence type="ECO:0000313" key="3">
    <source>
        <dbReference type="Proteomes" id="UP001322277"/>
    </source>
</evidence>
<organism evidence="2 3">
    <name type="scientific">Colletotrichum destructivum</name>
    <dbReference type="NCBI Taxonomy" id="34406"/>
    <lineage>
        <taxon>Eukaryota</taxon>
        <taxon>Fungi</taxon>
        <taxon>Dikarya</taxon>
        <taxon>Ascomycota</taxon>
        <taxon>Pezizomycotina</taxon>
        <taxon>Sordariomycetes</taxon>
        <taxon>Hypocreomycetidae</taxon>
        <taxon>Glomerellales</taxon>
        <taxon>Glomerellaceae</taxon>
        <taxon>Colletotrichum</taxon>
        <taxon>Colletotrichum destructivum species complex</taxon>
    </lineage>
</organism>
<feature type="signal peptide" evidence="1">
    <location>
        <begin position="1"/>
        <end position="18"/>
    </location>
</feature>
<keyword evidence="1" id="KW-0732">Signal</keyword>
<evidence type="ECO:0000313" key="2">
    <source>
        <dbReference type="EMBL" id="WQF85730.1"/>
    </source>
</evidence>
<feature type="chain" id="PRO_5043982599" evidence="1">
    <location>
        <begin position="19"/>
        <end position="80"/>
    </location>
</feature>
<dbReference type="RefSeq" id="XP_062782951.1">
    <property type="nucleotide sequence ID" value="XM_062926900.1"/>
</dbReference>
<name>A0AAX4IR87_9PEZI</name>
<evidence type="ECO:0000256" key="1">
    <source>
        <dbReference type="SAM" id="SignalP"/>
    </source>
</evidence>
<sequence length="80" mass="8393">MPSTLKIALLAFVALVAAVPSSPEADTGALFAVEKRCVGLYASCNDDCCGSLTSCNYIPICGNNRCVSYDPAITYNPTCH</sequence>
<dbReference type="AlphaFoldDB" id="A0AAX4IR87"/>
<dbReference type="KEGG" id="cdet:87947244"/>
<protein>
    <submittedName>
        <fullName evidence="2">Uncharacterized protein</fullName>
    </submittedName>
</protein>
<proteinExistence type="predicted"/>
<accession>A0AAX4IR87</accession>
<keyword evidence="3" id="KW-1185">Reference proteome</keyword>